<feature type="region of interest" description="Disordered" evidence="2">
    <location>
        <begin position="23"/>
        <end position="62"/>
    </location>
</feature>
<evidence type="ECO:0008006" key="5">
    <source>
        <dbReference type="Google" id="ProtNLM"/>
    </source>
</evidence>
<keyword evidence="4" id="KW-1185">Reference proteome</keyword>
<dbReference type="AlphaFoldDB" id="A0A8T1VCM5"/>
<evidence type="ECO:0000256" key="2">
    <source>
        <dbReference type="SAM" id="MobiDB-lite"/>
    </source>
</evidence>
<sequence length="417" mass="46877">MSFLLEEAESAATLTDALALLDSWDPSTGSVNGTSPSPISEAGDSSGSSRSSANPEELEIKRKKRRASDYSLKFQRRKKEELLVLRDEVAALEAELEHLRLTKRAPCTEDGRQSRQSTSHCTPVKAGWHRTAIVKFHERQRAENTKRKLLALARKQVGVNESVRRLLQKSAGFEEFESLLQSRPLPTRHPLAQLDHSSLLISQLERVVEGMRMDMNFTCASVDASSTSSKMLIKHADQGKMVEITTTTPMACSMQVASSWLWENLSTLREYPDKSYNYLRWTNPDTVEKNYLMTLRGQARSMQVNGLQLLRKYEEPNRVILVRSNFLVLPTESLRFRNNCWTTITPADGNAQCESVVRTCVQLYAECKEGLSVRPEDFETAKNLVLDALSGMYRDHSQTIQNALIEESGGGTMTQAA</sequence>
<dbReference type="OrthoDB" id="95711at2759"/>
<evidence type="ECO:0000256" key="1">
    <source>
        <dbReference type="SAM" id="Coils"/>
    </source>
</evidence>
<name>A0A8T1VCM5_9STRA</name>
<dbReference type="Proteomes" id="UP000694044">
    <property type="component" value="Unassembled WGS sequence"/>
</dbReference>
<feature type="compositionally biased region" description="Low complexity" evidence="2">
    <location>
        <begin position="37"/>
        <end position="52"/>
    </location>
</feature>
<comment type="caution">
    <text evidence="3">The sequence shown here is derived from an EMBL/GenBank/DDBJ whole genome shotgun (WGS) entry which is preliminary data.</text>
</comment>
<gene>
    <name evidence="3" type="ORF">PHYPSEUDO_010694</name>
</gene>
<proteinExistence type="predicted"/>
<feature type="compositionally biased region" description="Polar residues" evidence="2">
    <location>
        <begin position="25"/>
        <end position="36"/>
    </location>
</feature>
<accession>A0A8T1VCM5</accession>
<evidence type="ECO:0000313" key="4">
    <source>
        <dbReference type="Proteomes" id="UP000694044"/>
    </source>
</evidence>
<dbReference type="EMBL" id="JAGDFM010000461">
    <property type="protein sequence ID" value="KAG7378010.1"/>
    <property type="molecule type" value="Genomic_DNA"/>
</dbReference>
<feature type="coiled-coil region" evidence="1">
    <location>
        <begin position="75"/>
        <end position="102"/>
    </location>
</feature>
<organism evidence="3 4">
    <name type="scientific">Phytophthora pseudosyringae</name>
    <dbReference type="NCBI Taxonomy" id="221518"/>
    <lineage>
        <taxon>Eukaryota</taxon>
        <taxon>Sar</taxon>
        <taxon>Stramenopiles</taxon>
        <taxon>Oomycota</taxon>
        <taxon>Peronosporomycetes</taxon>
        <taxon>Peronosporales</taxon>
        <taxon>Peronosporaceae</taxon>
        <taxon>Phytophthora</taxon>
    </lineage>
</organism>
<keyword evidence="1" id="KW-0175">Coiled coil</keyword>
<protein>
    <recommendedName>
        <fullName evidence="5">M96 mating-specific protein family</fullName>
    </recommendedName>
</protein>
<reference evidence="3" key="1">
    <citation type="submission" date="2021-02" db="EMBL/GenBank/DDBJ databases">
        <authorList>
            <person name="Palmer J.M."/>
        </authorList>
    </citation>
    <scope>NUCLEOTIDE SEQUENCE</scope>
    <source>
        <strain evidence="3">SCRP734</strain>
    </source>
</reference>
<evidence type="ECO:0000313" key="3">
    <source>
        <dbReference type="EMBL" id="KAG7378010.1"/>
    </source>
</evidence>